<dbReference type="AlphaFoldDB" id="A0AAW8R0H9"/>
<proteinExistence type="predicted"/>
<dbReference type="GO" id="GO:0004252">
    <property type="term" value="F:serine-type endopeptidase activity"/>
    <property type="evidence" value="ECO:0007669"/>
    <property type="project" value="TreeGrafter"/>
</dbReference>
<dbReference type="Gene3D" id="2.120.10.30">
    <property type="entry name" value="TolB, C-terminal domain"/>
    <property type="match status" value="1"/>
</dbReference>
<keyword evidence="2" id="KW-0732">Signal</keyword>
<dbReference type="SUPFAM" id="SSF69304">
    <property type="entry name" value="Tricorn protease N-terminal domain"/>
    <property type="match status" value="1"/>
</dbReference>
<dbReference type="InterPro" id="IPR029058">
    <property type="entry name" value="AB_hydrolase_fold"/>
</dbReference>
<evidence type="ECO:0000256" key="1">
    <source>
        <dbReference type="ARBA" id="ARBA00022801"/>
    </source>
</evidence>
<sequence>MKTLITSVLLIITLFSLANLSHANPHLDTFGRLPFVKDIQLSPDGKHIAYLREVNHEYIVVVQSLVNPKQQPRTLKISDNRMRDINWVGDKKLLFTSSGTLYSGGDFETFTLYRTGIMDIDDGSVVWPFDSAKFKYNVSGPKLESKMSKDTSHIIMSYYYRLGADATSSEQKRTARKERKLMNAVFKINIEDGSRDRVFSKSDIMDFTVDDQGDIVMYKKYDKRSDTSMNMYLVPNTNDYEALYIKEGEELSLFDYSVIKLSPNRKAIYYYGLKDDDIGVLLEGRIEGNKVVESKIISENQIYDLDYILVDYNTTELIGYDVERDYNEASFFDVTHAQAYADLVATFPDAEVNINSSNRENTKFVASITGDQNPEEYFLYDTQEGSLAFLGSGFPLPQDAQLQKVRRHTYKASDDLPLFAYLTLPKANEAKKHKLIVLVHGGPASRDSKIFSWERQFFAAMGYAVFQPNFRGSEGFGRAFKEAGYGEWGKRMQSDIDEGVDSLIAAGIVDPKHVCIVGASYGGYAAMYAATAKPDMYQCAVSFGGISELSNIFYHEEQQKNTISYWTNSIGERSALEELKKHSPLFMATEKTSPILLLHGSEDTVVPSFQSDKMHKRLIELGHKDTQYIEIEGEDHWMSSGNSRRIYLENAIRFIEKNI</sequence>
<evidence type="ECO:0000256" key="2">
    <source>
        <dbReference type="SAM" id="SignalP"/>
    </source>
</evidence>
<feature type="domain" description="Peptidase S9 prolyl oligopeptidase catalytic" evidence="3">
    <location>
        <begin position="451"/>
        <end position="658"/>
    </location>
</feature>
<dbReference type="EC" id="3.4.-.-" evidence="4"/>
<protein>
    <submittedName>
        <fullName evidence="4">S9 family peptidase</fullName>
        <ecNumber evidence="4">3.4.-.-</ecNumber>
    </submittedName>
</protein>
<reference evidence="4 5" key="1">
    <citation type="submission" date="2023-09" db="EMBL/GenBank/DDBJ databases">
        <authorList>
            <person name="Rey-Velasco X."/>
        </authorList>
    </citation>
    <scope>NUCLEOTIDE SEQUENCE [LARGE SCALE GENOMIC DNA]</scope>
    <source>
        <strain evidence="4 5">W409</strain>
    </source>
</reference>
<dbReference type="Pfam" id="PF00326">
    <property type="entry name" value="Peptidase_S9"/>
    <property type="match status" value="1"/>
</dbReference>
<dbReference type="RefSeq" id="WP_311361579.1">
    <property type="nucleotide sequence ID" value="NZ_JAVRIE010000003.1"/>
</dbReference>
<keyword evidence="1 4" id="KW-0378">Hydrolase</keyword>
<evidence type="ECO:0000259" key="3">
    <source>
        <dbReference type="Pfam" id="PF00326"/>
    </source>
</evidence>
<evidence type="ECO:0000313" key="5">
    <source>
        <dbReference type="Proteomes" id="UP001249020"/>
    </source>
</evidence>
<dbReference type="InterPro" id="IPR001375">
    <property type="entry name" value="Peptidase_S9_cat"/>
</dbReference>
<dbReference type="Gene3D" id="3.40.50.1820">
    <property type="entry name" value="alpha/beta hydrolase"/>
    <property type="match status" value="1"/>
</dbReference>
<organism evidence="4 5">
    <name type="scientific">Brumicola blandensis</name>
    <dbReference type="NCBI Taxonomy" id="3075611"/>
    <lineage>
        <taxon>Bacteria</taxon>
        <taxon>Pseudomonadati</taxon>
        <taxon>Pseudomonadota</taxon>
        <taxon>Gammaproteobacteria</taxon>
        <taxon>Alteromonadales</taxon>
        <taxon>Alteromonadaceae</taxon>
        <taxon>Brumicola</taxon>
    </lineage>
</organism>
<name>A0AAW8R0H9_9ALTE</name>
<dbReference type="EMBL" id="JAVRIE010000003">
    <property type="protein sequence ID" value="MDT0582806.1"/>
    <property type="molecule type" value="Genomic_DNA"/>
</dbReference>
<feature type="signal peptide" evidence="2">
    <location>
        <begin position="1"/>
        <end position="23"/>
    </location>
</feature>
<dbReference type="SUPFAM" id="SSF53474">
    <property type="entry name" value="alpha/beta-Hydrolases"/>
    <property type="match status" value="1"/>
</dbReference>
<accession>A0AAW8R0H9</accession>
<dbReference type="PANTHER" id="PTHR42776">
    <property type="entry name" value="SERINE PEPTIDASE S9 FAMILY MEMBER"/>
    <property type="match status" value="1"/>
</dbReference>
<dbReference type="GO" id="GO:0006508">
    <property type="term" value="P:proteolysis"/>
    <property type="evidence" value="ECO:0007669"/>
    <property type="project" value="InterPro"/>
</dbReference>
<feature type="chain" id="PRO_5043622813" evidence="2">
    <location>
        <begin position="24"/>
        <end position="659"/>
    </location>
</feature>
<dbReference type="Proteomes" id="UP001249020">
    <property type="component" value="Unassembled WGS sequence"/>
</dbReference>
<keyword evidence="5" id="KW-1185">Reference proteome</keyword>
<dbReference type="PANTHER" id="PTHR42776:SF27">
    <property type="entry name" value="DIPEPTIDYL PEPTIDASE FAMILY MEMBER 6"/>
    <property type="match status" value="1"/>
</dbReference>
<evidence type="ECO:0000313" key="4">
    <source>
        <dbReference type="EMBL" id="MDT0582806.1"/>
    </source>
</evidence>
<comment type="caution">
    <text evidence="4">The sequence shown here is derived from an EMBL/GenBank/DDBJ whole genome shotgun (WGS) entry which is preliminary data.</text>
</comment>
<gene>
    <name evidence="4" type="ORF">RM544_09650</name>
</gene>
<dbReference type="InterPro" id="IPR011042">
    <property type="entry name" value="6-blade_b-propeller_TolB-like"/>
</dbReference>